<evidence type="ECO:0000313" key="1">
    <source>
        <dbReference type="EMBL" id="KAI0087330.1"/>
    </source>
</evidence>
<gene>
    <name evidence="1" type="ORF">BDY19DRAFT_893166</name>
</gene>
<proteinExistence type="predicted"/>
<name>A0ACB8TZ84_9APHY</name>
<protein>
    <submittedName>
        <fullName evidence="1">Uncharacterized protein</fullName>
    </submittedName>
</protein>
<comment type="caution">
    <text evidence="1">The sequence shown here is derived from an EMBL/GenBank/DDBJ whole genome shotgun (WGS) entry which is preliminary data.</text>
</comment>
<accession>A0ACB8TZ84</accession>
<dbReference type="Proteomes" id="UP001055072">
    <property type="component" value="Unassembled WGS sequence"/>
</dbReference>
<dbReference type="EMBL" id="MU274918">
    <property type="protein sequence ID" value="KAI0087330.1"/>
    <property type="molecule type" value="Genomic_DNA"/>
</dbReference>
<keyword evidence="2" id="KW-1185">Reference proteome</keyword>
<evidence type="ECO:0000313" key="2">
    <source>
        <dbReference type="Proteomes" id="UP001055072"/>
    </source>
</evidence>
<reference evidence="1" key="1">
    <citation type="journal article" date="2021" name="Environ. Microbiol.">
        <title>Gene family expansions and transcriptome signatures uncover fungal adaptations to wood decay.</title>
        <authorList>
            <person name="Hage H."/>
            <person name="Miyauchi S."/>
            <person name="Viragh M."/>
            <person name="Drula E."/>
            <person name="Min B."/>
            <person name="Chaduli D."/>
            <person name="Navarro D."/>
            <person name="Favel A."/>
            <person name="Norest M."/>
            <person name="Lesage-Meessen L."/>
            <person name="Balint B."/>
            <person name="Merenyi Z."/>
            <person name="de Eugenio L."/>
            <person name="Morin E."/>
            <person name="Martinez A.T."/>
            <person name="Baldrian P."/>
            <person name="Stursova M."/>
            <person name="Martinez M.J."/>
            <person name="Novotny C."/>
            <person name="Magnuson J.K."/>
            <person name="Spatafora J.W."/>
            <person name="Maurice S."/>
            <person name="Pangilinan J."/>
            <person name="Andreopoulos W."/>
            <person name="LaButti K."/>
            <person name="Hundley H."/>
            <person name="Na H."/>
            <person name="Kuo A."/>
            <person name="Barry K."/>
            <person name="Lipzen A."/>
            <person name="Henrissat B."/>
            <person name="Riley R."/>
            <person name="Ahrendt S."/>
            <person name="Nagy L.G."/>
            <person name="Grigoriev I.V."/>
            <person name="Martin F."/>
            <person name="Rosso M.N."/>
        </authorList>
    </citation>
    <scope>NUCLEOTIDE SEQUENCE</scope>
    <source>
        <strain evidence="1">CBS 384.51</strain>
    </source>
</reference>
<sequence>MVKINTIDIDPPLLNSSCAWASDKAQLRELYDSPYTGAITTRTATLNGFGQDETHTVAFFESKTTSINSYGYSPHPLRSYISWVYDLLTNPTASGAWPAKPVLISITSSSSTVLQEMVVEIEELRNRLHQFHLAHSRPAVGIVNPATLIAIELNTSCPNIKDLPPPAYNFSFLVPFLDVLASAYYSDPSLTIGLKLPPYLYYTRFQDVVRRLATYSRPKPDSDGVETLNPFAFVTCTNTLGSCLLFADQTGGGADSFALPTPLGGLGGEALHPLALGNVYSFSKLFAEHQDPAIRRIAIIGVGGVTSCEARQRMTRAGASVVACATLLGQQGVKAFELLTKDE</sequence>
<organism evidence="1 2">
    <name type="scientific">Irpex rosettiformis</name>
    <dbReference type="NCBI Taxonomy" id="378272"/>
    <lineage>
        <taxon>Eukaryota</taxon>
        <taxon>Fungi</taxon>
        <taxon>Dikarya</taxon>
        <taxon>Basidiomycota</taxon>
        <taxon>Agaricomycotina</taxon>
        <taxon>Agaricomycetes</taxon>
        <taxon>Polyporales</taxon>
        <taxon>Irpicaceae</taxon>
        <taxon>Irpex</taxon>
    </lineage>
</organism>